<reference evidence="11" key="2">
    <citation type="submission" date="2023-08" db="EMBL/GenBank/DDBJ databases">
        <title>Veillonella_parvula_DSM 2007_complete_genome_hifiasm_Zymo_Research_D6332.</title>
        <authorList>
            <person name="Damerum A."/>
        </authorList>
    </citation>
    <scope>NUCLEOTIDE SEQUENCE</scope>
    <source>
        <strain evidence="11">DSM 2007</strain>
    </source>
</reference>
<evidence type="ECO:0000256" key="1">
    <source>
        <dbReference type="ARBA" id="ARBA00002834"/>
    </source>
</evidence>
<reference evidence="10" key="1">
    <citation type="submission" date="2019-11" db="EMBL/GenBank/DDBJ databases">
        <authorList>
            <person name="Feng L."/>
        </authorList>
    </citation>
    <scope>NUCLEOTIDE SEQUENCE</scope>
    <source>
        <strain evidence="10">VparvulaLFYP99</strain>
    </source>
</reference>
<feature type="active site" description="Schiff-base intermediate with DXP" evidence="8">
    <location>
        <position position="97"/>
    </location>
</feature>
<dbReference type="GO" id="GO:0005737">
    <property type="term" value="C:cytoplasm"/>
    <property type="evidence" value="ECO:0007669"/>
    <property type="project" value="UniProtKB-SubCell"/>
</dbReference>
<evidence type="ECO:0000313" key="11">
    <source>
        <dbReference type="EMBL" id="WMS20138.1"/>
    </source>
</evidence>
<keyword evidence="8" id="KW-0963">Cytoplasm</keyword>
<dbReference type="EMBL" id="CP133463">
    <property type="protein sequence ID" value="WMS20138.1"/>
    <property type="molecule type" value="Genomic_DNA"/>
</dbReference>
<dbReference type="UniPathway" id="UPA00060"/>
<comment type="subunit">
    <text evidence="8">Homotetramer. Forms heterodimers with either ThiH or ThiS.</text>
</comment>
<proteinExistence type="inferred from homology"/>
<organism evidence="10">
    <name type="scientific">Veillonella parvula</name>
    <name type="common">Staphylococcus parvulus</name>
    <dbReference type="NCBI Taxonomy" id="29466"/>
    <lineage>
        <taxon>Bacteria</taxon>
        <taxon>Bacillati</taxon>
        <taxon>Bacillota</taxon>
        <taxon>Negativicutes</taxon>
        <taxon>Veillonellales</taxon>
        <taxon>Veillonellaceae</taxon>
        <taxon>Veillonella</taxon>
    </lineage>
</organism>
<keyword evidence="4 8" id="KW-0808">Transferase</keyword>
<comment type="catalytic activity">
    <reaction evidence="7 8">
        <text>[ThiS sulfur-carrier protein]-C-terminal-Gly-aminoethanethioate + 2-iminoacetate + 1-deoxy-D-xylulose 5-phosphate = [ThiS sulfur-carrier protein]-C-terminal Gly-Gly + 2-[(2R,5Z)-2-carboxy-4-methylthiazol-5(2H)-ylidene]ethyl phosphate + 2 H2O + H(+)</text>
        <dbReference type="Rhea" id="RHEA:26297"/>
        <dbReference type="Rhea" id="RHEA-COMP:12909"/>
        <dbReference type="Rhea" id="RHEA-COMP:19908"/>
        <dbReference type="ChEBI" id="CHEBI:15377"/>
        <dbReference type="ChEBI" id="CHEBI:15378"/>
        <dbReference type="ChEBI" id="CHEBI:57792"/>
        <dbReference type="ChEBI" id="CHEBI:62899"/>
        <dbReference type="ChEBI" id="CHEBI:77846"/>
        <dbReference type="ChEBI" id="CHEBI:90778"/>
        <dbReference type="ChEBI" id="CHEBI:232372"/>
        <dbReference type="EC" id="2.8.1.10"/>
    </reaction>
</comment>
<dbReference type="SUPFAM" id="SSF110399">
    <property type="entry name" value="ThiG-like"/>
    <property type="match status" value="1"/>
</dbReference>
<evidence type="ECO:0000256" key="4">
    <source>
        <dbReference type="ARBA" id="ARBA00022679"/>
    </source>
</evidence>
<name>A0A6N3AJ90_VEIPA</name>
<feature type="domain" description="Thiazole synthase ThiG" evidence="9">
    <location>
        <begin position="7"/>
        <end position="249"/>
    </location>
</feature>
<dbReference type="GO" id="GO:0009229">
    <property type="term" value="P:thiamine diphosphate biosynthetic process"/>
    <property type="evidence" value="ECO:0007669"/>
    <property type="project" value="UniProtKB-UniRule"/>
</dbReference>
<dbReference type="CDD" id="cd04728">
    <property type="entry name" value="ThiG"/>
    <property type="match status" value="1"/>
</dbReference>
<evidence type="ECO:0000256" key="5">
    <source>
        <dbReference type="ARBA" id="ARBA00022977"/>
    </source>
</evidence>
<dbReference type="InterPro" id="IPR013785">
    <property type="entry name" value="Aldolase_TIM"/>
</dbReference>
<dbReference type="GO" id="GO:1990107">
    <property type="term" value="F:thiazole synthase activity"/>
    <property type="evidence" value="ECO:0007669"/>
    <property type="project" value="UniProtKB-EC"/>
</dbReference>
<evidence type="ECO:0000256" key="2">
    <source>
        <dbReference type="ARBA" id="ARBA00004948"/>
    </source>
</evidence>
<comment type="pathway">
    <text evidence="2 8">Cofactor biosynthesis; thiamine diphosphate biosynthesis.</text>
</comment>
<sequence>MLDSFTVGNTTFYSRLLVGTGKYASYNLMHDALVASQSDIVTVALRRVGTTQSEEDILNYIPDRMHLLPNTSGARNADEAIRIARMAKALGCGNLIKIEVIQDQMYLMPDNLETIKATEVLAKEGFIVFPYMSPNLMDAKRLVDAGASCVMPLASPIGSNRGLEAKGLIEILINSIDVPIIVDAGIGRPSDATIAMEMGASAVLVNTAIATSSDPVGMAEAFYHAVEAGRKAYLAKCAPKKSVGSASSPLTGFLRK</sequence>
<protein>
    <recommendedName>
        <fullName evidence="3 8">Thiazole synthase</fullName>
        <ecNumber evidence="3 8">2.8.1.10</ecNumber>
    </recommendedName>
</protein>
<feature type="binding site" evidence="8">
    <location>
        <position position="158"/>
    </location>
    <ligand>
        <name>1-deoxy-D-xylulose 5-phosphate</name>
        <dbReference type="ChEBI" id="CHEBI:57792"/>
    </ligand>
</feature>
<comment type="similarity">
    <text evidence="8">Belongs to the ThiG family.</text>
</comment>
<dbReference type="Gene3D" id="3.20.20.70">
    <property type="entry name" value="Aldolase class I"/>
    <property type="match status" value="1"/>
</dbReference>
<feature type="binding site" evidence="8">
    <location>
        <begin position="206"/>
        <end position="207"/>
    </location>
    <ligand>
        <name>1-deoxy-D-xylulose 5-phosphate</name>
        <dbReference type="ChEBI" id="CHEBI:57792"/>
    </ligand>
</feature>
<dbReference type="Proteomes" id="UP001228955">
    <property type="component" value="Chromosome"/>
</dbReference>
<dbReference type="HAMAP" id="MF_00443">
    <property type="entry name" value="ThiG"/>
    <property type="match status" value="1"/>
</dbReference>
<dbReference type="PANTHER" id="PTHR34266">
    <property type="entry name" value="THIAZOLE SYNTHASE"/>
    <property type="match status" value="1"/>
</dbReference>
<feature type="binding site" evidence="8">
    <location>
        <begin position="184"/>
        <end position="185"/>
    </location>
    <ligand>
        <name>1-deoxy-D-xylulose 5-phosphate</name>
        <dbReference type="ChEBI" id="CHEBI:57792"/>
    </ligand>
</feature>
<comment type="subcellular location">
    <subcellularLocation>
        <location evidence="8">Cytoplasm</location>
    </subcellularLocation>
</comment>
<dbReference type="EMBL" id="CACRUG010000005">
    <property type="protein sequence ID" value="VYT89806.1"/>
    <property type="molecule type" value="Genomic_DNA"/>
</dbReference>
<evidence type="ECO:0000256" key="6">
    <source>
        <dbReference type="ARBA" id="ARBA00023270"/>
    </source>
</evidence>
<evidence type="ECO:0000259" key="9">
    <source>
        <dbReference type="Pfam" id="PF05690"/>
    </source>
</evidence>
<comment type="function">
    <text evidence="1 8">Catalyzes the rearrangement of 1-deoxy-D-xylulose 5-phosphate (DXP) to produce the thiazole phosphate moiety of thiamine. Sulfur is provided by the thiocarboxylate moiety of the carrier protein ThiS. In vitro, sulfur can be provided by H(2)S.</text>
</comment>
<dbReference type="AlphaFoldDB" id="A0A6N3AJ90"/>
<gene>
    <name evidence="8 10" type="primary">thiG</name>
    <name evidence="11" type="ORF">RDV51_02025</name>
    <name evidence="10" type="ORF">VPLFYP99_01470</name>
</gene>
<evidence type="ECO:0000256" key="8">
    <source>
        <dbReference type="HAMAP-Rule" id="MF_00443"/>
    </source>
</evidence>
<keyword evidence="5 8" id="KW-0784">Thiamine biosynthesis</keyword>
<dbReference type="RefSeq" id="WP_004695634.1">
    <property type="nucleotide sequence ID" value="NZ_CACRUG010000005.1"/>
</dbReference>
<evidence type="ECO:0000256" key="7">
    <source>
        <dbReference type="ARBA" id="ARBA00049897"/>
    </source>
</evidence>
<evidence type="ECO:0000313" key="10">
    <source>
        <dbReference type="EMBL" id="VYT89806.1"/>
    </source>
</evidence>
<dbReference type="EC" id="2.8.1.10" evidence="3 8"/>
<dbReference type="InterPro" id="IPR008867">
    <property type="entry name" value="ThiG"/>
</dbReference>
<dbReference type="InterPro" id="IPR033983">
    <property type="entry name" value="Thiazole_synthase_ThiG"/>
</dbReference>
<evidence type="ECO:0000256" key="3">
    <source>
        <dbReference type="ARBA" id="ARBA00011960"/>
    </source>
</evidence>
<dbReference type="Pfam" id="PF05690">
    <property type="entry name" value="ThiG"/>
    <property type="match status" value="1"/>
</dbReference>
<keyword evidence="6 8" id="KW-0704">Schiff base</keyword>
<accession>A0A6N3AJ90</accession>
<dbReference type="PANTHER" id="PTHR34266:SF2">
    <property type="entry name" value="THIAZOLE SYNTHASE"/>
    <property type="match status" value="1"/>
</dbReference>